<comment type="caution">
    <text evidence="2">The sequence shown here is derived from an EMBL/GenBank/DDBJ whole genome shotgun (WGS) entry which is preliminary data.</text>
</comment>
<dbReference type="Pfam" id="PF00480">
    <property type="entry name" value="ROK"/>
    <property type="match status" value="1"/>
</dbReference>
<comment type="similarity">
    <text evidence="1">Belongs to the ROK (NagC/XylR) family.</text>
</comment>
<dbReference type="CDD" id="cd24068">
    <property type="entry name" value="ASKHA_NBD_ROK_FnNanK-like"/>
    <property type="match status" value="1"/>
</dbReference>
<keyword evidence="2" id="KW-0808">Transferase</keyword>
<keyword evidence="2" id="KW-0418">Kinase</keyword>
<name>A0A2V3A617_9BACI</name>
<dbReference type="PANTHER" id="PTHR18964">
    <property type="entry name" value="ROK (REPRESSOR, ORF, KINASE) FAMILY"/>
    <property type="match status" value="1"/>
</dbReference>
<dbReference type="SUPFAM" id="SSF53067">
    <property type="entry name" value="Actin-like ATPase domain"/>
    <property type="match status" value="1"/>
</dbReference>
<dbReference type="Gene3D" id="3.30.420.40">
    <property type="match status" value="2"/>
</dbReference>
<organism evidence="2 3">
    <name type="scientific">Cytobacillus oceanisediminis</name>
    <dbReference type="NCBI Taxonomy" id="665099"/>
    <lineage>
        <taxon>Bacteria</taxon>
        <taxon>Bacillati</taxon>
        <taxon>Bacillota</taxon>
        <taxon>Bacilli</taxon>
        <taxon>Bacillales</taxon>
        <taxon>Bacillaceae</taxon>
        <taxon>Cytobacillus</taxon>
    </lineage>
</organism>
<proteinExistence type="inferred from homology"/>
<gene>
    <name evidence="2" type="ORF">DFO73_102306</name>
</gene>
<evidence type="ECO:0000313" key="2">
    <source>
        <dbReference type="EMBL" id="PWW31310.1"/>
    </source>
</evidence>
<dbReference type="AlphaFoldDB" id="A0A2V3A617"/>
<reference evidence="2 3" key="1">
    <citation type="submission" date="2018-05" db="EMBL/GenBank/DDBJ databases">
        <title>Freshwater and sediment microbial communities from various areas in North America, analyzing microbe dynamics in response to fracking.</title>
        <authorList>
            <person name="Lamendella R."/>
        </authorList>
    </citation>
    <scope>NUCLEOTIDE SEQUENCE [LARGE SCALE GENOMIC DNA]</scope>
    <source>
        <strain evidence="2 3">15_TX</strain>
    </source>
</reference>
<dbReference type="EMBL" id="QGTW01000002">
    <property type="protein sequence ID" value="PWW31310.1"/>
    <property type="molecule type" value="Genomic_DNA"/>
</dbReference>
<dbReference type="PANTHER" id="PTHR18964:SF149">
    <property type="entry name" value="BIFUNCTIONAL UDP-N-ACETYLGLUCOSAMINE 2-EPIMERASE_N-ACETYLMANNOSAMINE KINASE"/>
    <property type="match status" value="1"/>
</dbReference>
<protein>
    <submittedName>
        <fullName evidence="2">Glucokinase</fullName>
    </submittedName>
</protein>
<evidence type="ECO:0000256" key="1">
    <source>
        <dbReference type="ARBA" id="ARBA00006479"/>
    </source>
</evidence>
<evidence type="ECO:0000313" key="3">
    <source>
        <dbReference type="Proteomes" id="UP000247150"/>
    </source>
</evidence>
<sequence length="302" mass="31969">MKAIGVDIGGTGVKASIIDEKGRILYAESTATILTNGRTGVLESVFSVIDSLLKKEKSIIGIGVGTAGRVNAITGEVVYATANLPGWQGTKLAGILSKKYGFPCFIENDANAALIGEVWQGNKAAYPSITMLTLGTGVGGANMIDGKIVSGGHFQSGEWGHAVLVPNGRPCNCGMRGCTEQYLSGKALVRLANEQTNRQFNHGNEVFEGLAGDCEQLKAVVHTYIDLLALAIYNISVTLDPHAVIIGGGVIDSRKHWWTLLIERLRDYHVQAEVFPAVLGNAAGMMGAAKLVFDGLKKRGEA</sequence>
<accession>A0A2V3A617</accession>
<dbReference type="InterPro" id="IPR000600">
    <property type="entry name" value="ROK"/>
</dbReference>
<dbReference type="OrthoDB" id="9795247at2"/>
<dbReference type="InterPro" id="IPR043129">
    <property type="entry name" value="ATPase_NBD"/>
</dbReference>
<dbReference type="RefSeq" id="WP_110063844.1">
    <property type="nucleotide sequence ID" value="NZ_QGTW01000002.1"/>
</dbReference>
<dbReference type="Proteomes" id="UP000247150">
    <property type="component" value="Unassembled WGS sequence"/>
</dbReference>
<dbReference type="GO" id="GO:0016301">
    <property type="term" value="F:kinase activity"/>
    <property type="evidence" value="ECO:0007669"/>
    <property type="project" value="UniProtKB-KW"/>
</dbReference>